<organism evidence="3 4">
    <name type="scientific">Amycolatopsis albidoflavus</name>
    <dbReference type="NCBI Taxonomy" id="102226"/>
    <lineage>
        <taxon>Bacteria</taxon>
        <taxon>Bacillati</taxon>
        <taxon>Actinomycetota</taxon>
        <taxon>Actinomycetes</taxon>
        <taxon>Pseudonocardiales</taxon>
        <taxon>Pseudonocardiaceae</taxon>
        <taxon>Amycolatopsis</taxon>
    </lineage>
</organism>
<comment type="caution">
    <text evidence="3">The sequence shown here is derived from an EMBL/GenBank/DDBJ whole genome shotgun (WGS) entry which is preliminary data.</text>
</comment>
<evidence type="ECO:0000256" key="2">
    <source>
        <dbReference type="ARBA" id="ARBA00022801"/>
    </source>
</evidence>
<accession>A0ABW5I1F8</accession>
<keyword evidence="2" id="KW-0378">Hydrolase</keyword>
<dbReference type="SUPFAM" id="SSF53474">
    <property type="entry name" value="alpha/beta-Hydrolases"/>
    <property type="match status" value="1"/>
</dbReference>
<dbReference type="Gene3D" id="3.40.50.1820">
    <property type="entry name" value="alpha/beta hydrolase"/>
    <property type="match status" value="1"/>
</dbReference>
<comment type="similarity">
    <text evidence="1">Belongs to the peptidase S33 family.</text>
</comment>
<evidence type="ECO:0000313" key="4">
    <source>
        <dbReference type="Proteomes" id="UP001597542"/>
    </source>
</evidence>
<reference evidence="4" key="1">
    <citation type="journal article" date="2019" name="Int. J. Syst. Evol. Microbiol.">
        <title>The Global Catalogue of Microorganisms (GCM) 10K type strain sequencing project: providing services to taxonomists for standard genome sequencing and annotation.</title>
        <authorList>
            <consortium name="The Broad Institute Genomics Platform"/>
            <consortium name="The Broad Institute Genome Sequencing Center for Infectious Disease"/>
            <person name="Wu L."/>
            <person name="Ma J."/>
        </authorList>
    </citation>
    <scope>NUCLEOTIDE SEQUENCE [LARGE SCALE GENOMIC DNA]</scope>
    <source>
        <strain evidence="4">CGMCC 4.7638</strain>
    </source>
</reference>
<dbReference type="Proteomes" id="UP001597542">
    <property type="component" value="Unassembled WGS sequence"/>
</dbReference>
<keyword evidence="4" id="KW-1185">Reference proteome</keyword>
<sequence>MNYLELDTEKRFGEAGSFVKLTNLDDLQKSSFTADEKKNSSSEIGVGSYHLSDSAWKLFICIRIIESLFSGQSCQLLDIGKLRELFKAMQKVGLTEEDFPQILRKLRKRSTSFRVPKIADTTVESTETESINIQQLGDALLRHIEAALTDNVHILVIDGLDRAIVASNAYWESISSLVRTVDAPVTVPTGCSVFPKELQRPSRRWAERRFPNIRYWNEPGKGGRFAAFEQPALFVDEVRHSSGWSADGHPYSVSGWLKINKCPSGVRTLKSRIP</sequence>
<proteinExistence type="inferred from homology"/>
<dbReference type="EMBL" id="JBHUKQ010000013">
    <property type="protein sequence ID" value="MFD2483149.1"/>
    <property type="molecule type" value="Genomic_DNA"/>
</dbReference>
<evidence type="ECO:0000256" key="1">
    <source>
        <dbReference type="ARBA" id="ARBA00010088"/>
    </source>
</evidence>
<dbReference type="PANTHER" id="PTHR21661:SF35">
    <property type="entry name" value="EPOXIDE HYDROLASE"/>
    <property type="match status" value="1"/>
</dbReference>
<dbReference type="PANTHER" id="PTHR21661">
    <property type="entry name" value="EPOXIDE HYDROLASE 1-RELATED"/>
    <property type="match status" value="1"/>
</dbReference>
<gene>
    <name evidence="3" type="ORF">ACFSUT_22895</name>
</gene>
<dbReference type="RefSeq" id="WP_377926930.1">
    <property type="nucleotide sequence ID" value="NZ_BAAAHV010000009.1"/>
</dbReference>
<protein>
    <submittedName>
        <fullName evidence="3">Uncharacterized protein</fullName>
    </submittedName>
</protein>
<name>A0ABW5I1F8_9PSEU</name>
<dbReference type="InterPro" id="IPR029058">
    <property type="entry name" value="AB_hydrolase_fold"/>
</dbReference>
<evidence type="ECO:0000313" key="3">
    <source>
        <dbReference type="EMBL" id="MFD2483149.1"/>
    </source>
</evidence>